<dbReference type="AlphaFoldDB" id="A6FYK0"/>
<comment type="caution">
    <text evidence="2">The sequence shown here is derived from an EMBL/GenBank/DDBJ whole genome shotgun (WGS) entry which is preliminary data.</text>
</comment>
<accession>A6FYK0</accession>
<keyword evidence="3" id="KW-1185">Reference proteome</keyword>
<feature type="chain" id="PRO_5002696975" evidence="1">
    <location>
        <begin position="39"/>
        <end position="157"/>
    </location>
</feature>
<sequence length="157" mass="16538">MAYDGPVVERVVDFASARVAGVLSGLCLCLGLSLPAQAASPLQLDTPALEVRGARPNLHLQPESARLVLALPTELMPPPDLGLLGSLTGEPMDPNKHWEFRTGAGLGRASLGAGLRLSLDDRGGAFGFDLALLPRAAVAELRFDPVLWFGANARSQF</sequence>
<keyword evidence="1" id="KW-0732">Signal</keyword>
<dbReference type="Proteomes" id="UP000005801">
    <property type="component" value="Unassembled WGS sequence"/>
</dbReference>
<reference evidence="2 3" key="1">
    <citation type="submission" date="2007-06" db="EMBL/GenBank/DDBJ databases">
        <authorList>
            <person name="Shimkets L."/>
            <person name="Ferriera S."/>
            <person name="Johnson J."/>
            <person name="Kravitz S."/>
            <person name="Beeson K."/>
            <person name="Sutton G."/>
            <person name="Rogers Y.-H."/>
            <person name="Friedman R."/>
            <person name="Frazier M."/>
            <person name="Venter J.C."/>
        </authorList>
    </citation>
    <scope>NUCLEOTIDE SEQUENCE [LARGE SCALE GENOMIC DNA]</scope>
    <source>
        <strain evidence="2 3">SIR-1</strain>
    </source>
</reference>
<gene>
    <name evidence="2" type="ORF">PPSIR1_40350</name>
</gene>
<proteinExistence type="predicted"/>
<name>A6FYK0_9BACT</name>
<evidence type="ECO:0000313" key="3">
    <source>
        <dbReference type="Proteomes" id="UP000005801"/>
    </source>
</evidence>
<evidence type="ECO:0000313" key="2">
    <source>
        <dbReference type="EMBL" id="EDM81272.1"/>
    </source>
</evidence>
<dbReference type="EMBL" id="ABCS01000004">
    <property type="protein sequence ID" value="EDM81272.1"/>
    <property type="molecule type" value="Genomic_DNA"/>
</dbReference>
<dbReference type="STRING" id="391625.PPSIR1_40350"/>
<feature type="signal peptide" evidence="1">
    <location>
        <begin position="1"/>
        <end position="38"/>
    </location>
</feature>
<evidence type="ECO:0000256" key="1">
    <source>
        <dbReference type="SAM" id="SignalP"/>
    </source>
</evidence>
<organism evidence="2 3">
    <name type="scientific">Plesiocystis pacifica SIR-1</name>
    <dbReference type="NCBI Taxonomy" id="391625"/>
    <lineage>
        <taxon>Bacteria</taxon>
        <taxon>Pseudomonadati</taxon>
        <taxon>Myxococcota</taxon>
        <taxon>Polyangia</taxon>
        <taxon>Nannocystales</taxon>
        <taxon>Nannocystaceae</taxon>
        <taxon>Plesiocystis</taxon>
    </lineage>
</organism>
<protein>
    <submittedName>
        <fullName evidence="2">Uncharacterized protein</fullName>
    </submittedName>
</protein>